<dbReference type="Proteomes" id="UP000752696">
    <property type="component" value="Unassembled WGS sequence"/>
</dbReference>
<evidence type="ECO:0000259" key="1">
    <source>
        <dbReference type="Pfam" id="PF17906"/>
    </source>
</evidence>
<dbReference type="AlphaFoldDB" id="A0A6V7H4D2"/>
<feature type="domain" description="Mos1 transposase HTH" evidence="1">
    <location>
        <begin position="10"/>
        <end position="32"/>
    </location>
</feature>
<reference evidence="2" key="1">
    <citation type="submission" date="2020-07" db="EMBL/GenBank/DDBJ databases">
        <authorList>
            <person name="Nazaruddin N."/>
        </authorList>
    </citation>
    <scope>NUCLEOTIDE SEQUENCE</scope>
</reference>
<accession>A0A6V7H4D2</accession>
<dbReference type="OrthoDB" id="5872915at2759"/>
<protein>
    <recommendedName>
        <fullName evidence="1">Mos1 transposase HTH domain-containing protein</fullName>
    </recommendedName>
</protein>
<keyword evidence="3" id="KW-1185">Reference proteome</keyword>
<organism evidence="2 3">
    <name type="scientific">Heterotrigona itama</name>
    <dbReference type="NCBI Taxonomy" id="395501"/>
    <lineage>
        <taxon>Eukaryota</taxon>
        <taxon>Metazoa</taxon>
        <taxon>Ecdysozoa</taxon>
        <taxon>Arthropoda</taxon>
        <taxon>Hexapoda</taxon>
        <taxon>Insecta</taxon>
        <taxon>Pterygota</taxon>
        <taxon>Neoptera</taxon>
        <taxon>Endopterygota</taxon>
        <taxon>Hymenoptera</taxon>
        <taxon>Apocrita</taxon>
        <taxon>Aculeata</taxon>
        <taxon>Apoidea</taxon>
        <taxon>Anthophila</taxon>
        <taxon>Apidae</taxon>
        <taxon>Heterotrigona</taxon>
    </lineage>
</organism>
<evidence type="ECO:0000313" key="2">
    <source>
        <dbReference type="EMBL" id="CAD1473843.1"/>
    </source>
</evidence>
<evidence type="ECO:0000313" key="3">
    <source>
        <dbReference type="Proteomes" id="UP000752696"/>
    </source>
</evidence>
<name>A0A6V7H4D2_9HYME</name>
<dbReference type="EMBL" id="CAJDYZ010006917">
    <property type="protein sequence ID" value="CAD1473843.1"/>
    <property type="molecule type" value="Genomic_DNA"/>
</dbReference>
<dbReference type="Pfam" id="PF17906">
    <property type="entry name" value="HTH_48"/>
    <property type="match status" value="1"/>
</dbReference>
<sequence>MKEQSVNKFHIRHLMLYEFRKHNNATNAMNALHHNTIKKRHYLRICLILCRSLENRDSTGLTGRETVFYEV</sequence>
<dbReference type="InterPro" id="IPR041426">
    <property type="entry name" value="Mos1_HTH"/>
</dbReference>
<comment type="caution">
    <text evidence="2">The sequence shown here is derived from an EMBL/GenBank/DDBJ whole genome shotgun (WGS) entry which is preliminary data.</text>
</comment>
<proteinExistence type="predicted"/>
<gene>
    <name evidence="2" type="ORF">MHI_LOCUS417113</name>
</gene>